<protein>
    <submittedName>
        <fullName evidence="2">Membrane protein YeiB</fullName>
    </submittedName>
</protein>
<evidence type="ECO:0000313" key="2">
    <source>
        <dbReference type="EMBL" id="MDQ0370624.1"/>
    </source>
</evidence>
<dbReference type="PANTHER" id="PTHR30590">
    <property type="entry name" value="INNER MEMBRANE PROTEIN"/>
    <property type="match status" value="1"/>
</dbReference>
<evidence type="ECO:0000256" key="1">
    <source>
        <dbReference type="SAM" id="Phobius"/>
    </source>
</evidence>
<sequence>MSSRTVALDVIRGFALCGITVANIKPIAHRGTVHESTGTVLPPGPVPDAVPWLHLFVDQRFYPIFAVLFGAGFQLLLLRAAGSRRVLLRRLLAPSRTTAV</sequence>
<feature type="transmembrane region" description="Helical" evidence="1">
    <location>
        <begin position="61"/>
        <end position="81"/>
    </location>
</feature>
<comment type="caution">
    <text evidence="2">The sequence shown here is derived from an EMBL/GenBank/DDBJ whole genome shotgun (WGS) entry which is preliminary data.</text>
</comment>
<accession>A0AAE4B1G6</accession>
<gene>
    <name evidence="2" type="ORF">J2S42_007293</name>
</gene>
<dbReference type="Proteomes" id="UP001240236">
    <property type="component" value="Unassembled WGS sequence"/>
</dbReference>
<name>A0AAE4B1G6_9ACTN</name>
<keyword evidence="1" id="KW-1133">Transmembrane helix</keyword>
<keyword evidence="1" id="KW-0812">Transmembrane</keyword>
<dbReference type="InterPro" id="IPR052529">
    <property type="entry name" value="Bact_Transport_Assoc"/>
</dbReference>
<reference evidence="2 3" key="1">
    <citation type="submission" date="2023-07" db="EMBL/GenBank/DDBJ databases">
        <title>Sequencing the genomes of 1000 actinobacteria strains.</title>
        <authorList>
            <person name="Klenk H.-P."/>
        </authorList>
    </citation>
    <scope>NUCLEOTIDE SEQUENCE [LARGE SCALE GENOMIC DNA]</scope>
    <source>
        <strain evidence="2 3">DSM 44709</strain>
    </source>
</reference>
<dbReference type="PANTHER" id="PTHR30590:SF3">
    <property type="entry name" value="HYPOTHETICAL MEMBRANE SPANNING PROTEIN"/>
    <property type="match status" value="1"/>
</dbReference>
<organism evidence="2 3">
    <name type="scientific">Catenuloplanes indicus</name>
    <dbReference type="NCBI Taxonomy" id="137267"/>
    <lineage>
        <taxon>Bacteria</taxon>
        <taxon>Bacillati</taxon>
        <taxon>Actinomycetota</taxon>
        <taxon>Actinomycetes</taxon>
        <taxon>Micromonosporales</taxon>
        <taxon>Micromonosporaceae</taxon>
        <taxon>Catenuloplanes</taxon>
    </lineage>
</organism>
<dbReference type="AlphaFoldDB" id="A0AAE4B1G6"/>
<evidence type="ECO:0000313" key="3">
    <source>
        <dbReference type="Proteomes" id="UP001240236"/>
    </source>
</evidence>
<keyword evidence="3" id="KW-1185">Reference proteome</keyword>
<dbReference type="EMBL" id="JAUSUZ010000001">
    <property type="protein sequence ID" value="MDQ0370624.1"/>
    <property type="molecule type" value="Genomic_DNA"/>
</dbReference>
<keyword evidence="1" id="KW-0472">Membrane</keyword>
<dbReference type="RefSeq" id="WP_307246731.1">
    <property type="nucleotide sequence ID" value="NZ_JAUSUZ010000001.1"/>
</dbReference>
<proteinExistence type="predicted"/>